<comment type="similarity">
    <text evidence="1">Belongs to the protein kinase superfamily. CMGC Ser/Thr protein kinase family. MAP kinase subfamily.</text>
</comment>
<dbReference type="EMBL" id="CM035408">
    <property type="protein sequence ID" value="KAH7441268.1"/>
    <property type="molecule type" value="Genomic_DNA"/>
</dbReference>
<evidence type="ECO:0000256" key="2">
    <source>
        <dbReference type="ARBA" id="ARBA00022527"/>
    </source>
</evidence>
<sequence>MQHRDVAGGPPFEWYGNEGHHVIGPELNGINGVFTAGGRFLRYNVYGRLFEITAKYRPPIKPISRGAYGIVCSALNVETNKEVAIKKITDAFDNILIAKRTLREIKILGHMDHENILGLRDVILPPSRQDYRDVYIVTELMDADLHQIIKTSQELTEEHCQYFIYQLLRGLKYIHSANILHRDLKPNNLLVNEDCDLKIADFGLARSFESDSMTEYVVARWYRSPELLLNSRGYTAAIDMWSVGCIIMELFNREPLFQGRNYAHQFMSIIEILGSPTDAELGFVPNNAIQFLHQLPCYPKQQLATKFPHVPPLAIDLIEKMLKYNPQERITVSFQAAEEALAHPYLSNLHDEGDEPVCPKPFKFSRIEQSLSSDDIREEIYQEALLYNRMHHH</sequence>
<organism evidence="8 9">
    <name type="scientific">Ceratopteris richardii</name>
    <name type="common">Triangle waterfern</name>
    <dbReference type="NCBI Taxonomy" id="49495"/>
    <lineage>
        <taxon>Eukaryota</taxon>
        <taxon>Viridiplantae</taxon>
        <taxon>Streptophyta</taxon>
        <taxon>Embryophyta</taxon>
        <taxon>Tracheophyta</taxon>
        <taxon>Polypodiopsida</taxon>
        <taxon>Polypodiidae</taxon>
        <taxon>Polypodiales</taxon>
        <taxon>Pteridineae</taxon>
        <taxon>Pteridaceae</taxon>
        <taxon>Parkerioideae</taxon>
        <taxon>Ceratopteris</taxon>
    </lineage>
</organism>
<keyword evidence="3" id="KW-0808">Transferase</keyword>
<dbReference type="PROSITE" id="PS00108">
    <property type="entry name" value="PROTEIN_KINASE_ST"/>
    <property type="match status" value="1"/>
</dbReference>
<keyword evidence="5" id="KW-0418">Kinase</keyword>
<evidence type="ECO:0000256" key="6">
    <source>
        <dbReference type="ARBA" id="ARBA00022840"/>
    </source>
</evidence>
<keyword evidence="6" id="KW-0067">ATP-binding</keyword>
<dbReference type="InterPro" id="IPR000719">
    <property type="entry name" value="Prot_kinase_dom"/>
</dbReference>
<protein>
    <recommendedName>
        <fullName evidence="7">Protein kinase domain-containing protein</fullName>
    </recommendedName>
</protein>
<dbReference type="Gene3D" id="3.30.200.20">
    <property type="entry name" value="Phosphorylase Kinase, domain 1"/>
    <property type="match status" value="1"/>
</dbReference>
<dbReference type="InterPro" id="IPR050117">
    <property type="entry name" value="MAPK"/>
</dbReference>
<evidence type="ECO:0000256" key="5">
    <source>
        <dbReference type="ARBA" id="ARBA00022777"/>
    </source>
</evidence>
<dbReference type="Pfam" id="PF00069">
    <property type="entry name" value="Pkinase"/>
    <property type="match status" value="1"/>
</dbReference>
<dbReference type="SUPFAM" id="SSF56112">
    <property type="entry name" value="Protein kinase-like (PK-like)"/>
    <property type="match status" value="1"/>
</dbReference>
<evidence type="ECO:0000256" key="1">
    <source>
        <dbReference type="ARBA" id="ARBA00008832"/>
    </source>
</evidence>
<dbReference type="PROSITE" id="PS01351">
    <property type="entry name" value="MAPK"/>
    <property type="match status" value="1"/>
</dbReference>
<feature type="domain" description="Protein kinase" evidence="7">
    <location>
        <begin position="57"/>
        <end position="346"/>
    </location>
</feature>
<dbReference type="Proteomes" id="UP000825935">
    <property type="component" value="Chromosome 3"/>
</dbReference>
<dbReference type="Gene3D" id="1.10.510.10">
    <property type="entry name" value="Transferase(Phosphotransferase) domain 1"/>
    <property type="match status" value="1"/>
</dbReference>
<dbReference type="InterPro" id="IPR008271">
    <property type="entry name" value="Ser/Thr_kinase_AS"/>
</dbReference>
<keyword evidence="4" id="KW-0547">Nucleotide-binding</keyword>
<dbReference type="InterPro" id="IPR003527">
    <property type="entry name" value="MAP_kinase_CS"/>
</dbReference>
<accession>A0A8T2V2R2</accession>
<dbReference type="SMART" id="SM00220">
    <property type="entry name" value="S_TKc"/>
    <property type="match status" value="1"/>
</dbReference>
<keyword evidence="9" id="KW-1185">Reference proteome</keyword>
<dbReference type="AlphaFoldDB" id="A0A8T2V2R2"/>
<dbReference type="OrthoDB" id="192887at2759"/>
<evidence type="ECO:0000256" key="4">
    <source>
        <dbReference type="ARBA" id="ARBA00022741"/>
    </source>
</evidence>
<evidence type="ECO:0000259" key="7">
    <source>
        <dbReference type="PROSITE" id="PS50011"/>
    </source>
</evidence>
<proteinExistence type="inferred from homology"/>
<keyword evidence="2" id="KW-0723">Serine/threonine-protein kinase</keyword>
<evidence type="ECO:0000313" key="8">
    <source>
        <dbReference type="EMBL" id="KAH7441268.1"/>
    </source>
</evidence>
<dbReference type="PROSITE" id="PS50011">
    <property type="entry name" value="PROTEIN_KINASE_DOM"/>
    <property type="match status" value="1"/>
</dbReference>
<dbReference type="FunFam" id="1.10.510.10:FF:000040">
    <property type="entry name" value="Mitogen-activated protein kinase"/>
    <property type="match status" value="1"/>
</dbReference>
<name>A0A8T2V2R2_CERRI</name>
<dbReference type="InterPro" id="IPR011009">
    <property type="entry name" value="Kinase-like_dom_sf"/>
</dbReference>
<gene>
    <name evidence="8" type="ORF">KP509_03G031500</name>
</gene>
<dbReference type="FunFam" id="3.30.200.20:FF:000046">
    <property type="entry name" value="Mitogen-activated protein kinase"/>
    <property type="match status" value="1"/>
</dbReference>
<evidence type="ECO:0000313" key="9">
    <source>
        <dbReference type="Proteomes" id="UP000825935"/>
    </source>
</evidence>
<dbReference type="GO" id="GO:0004707">
    <property type="term" value="F:MAP kinase activity"/>
    <property type="evidence" value="ECO:0007669"/>
    <property type="project" value="InterPro"/>
</dbReference>
<dbReference type="PANTHER" id="PTHR24055">
    <property type="entry name" value="MITOGEN-ACTIVATED PROTEIN KINASE"/>
    <property type="match status" value="1"/>
</dbReference>
<comment type="caution">
    <text evidence="8">The sequence shown here is derived from an EMBL/GenBank/DDBJ whole genome shotgun (WGS) entry which is preliminary data.</text>
</comment>
<dbReference type="GO" id="GO:0005524">
    <property type="term" value="F:ATP binding"/>
    <property type="evidence" value="ECO:0007669"/>
    <property type="project" value="UniProtKB-KW"/>
</dbReference>
<reference evidence="8" key="1">
    <citation type="submission" date="2021-08" db="EMBL/GenBank/DDBJ databases">
        <title>WGS assembly of Ceratopteris richardii.</title>
        <authorList>
            <person name="Marchant D.B."/>
            <person name="Chen G."/>
            <person name="Jenkins J."/>
            <person name="Shu S."/>
            <person name="Leebens-Mack J."/>
            <person name="Grimwood J."/>
            <person name="Schmutz J."/>
            <person name="Soltis P."/>
            <person name="Soltis D."/>
            <person name="Chen Z.-H."/>
        </authorList>
    </citation>
    <scope>NUCLEOTIDE SEQUENCE</scope>
    <source>
        <strain evidence="8">Whitten #5841</strain>
        <tissue evidence="8">Leaf</tissue>
    </source>
</reference>
<evidence type="ECO:0000256" key="3">
    <source>
        <dbReference type="ARBA" id="ARBA00022679"/>
    </source>
</evidence>